<dbReference type="Gene3D" id="3.60.21.10">
    <property type="match status" value="1"/>
</dbReference>
<dbReference type="KEGG" id="psoj:PHYSODRAFT_246219"/>
<evidence type="ECO:0000313" key="5">
    <source>
        <dbReference type="Proteomes" id="UP000002640"/>
    </source>
</evidence>
<gene>
    <name evidence="4" type="ORF">PHYSODRAFT_246219</name>
</gene>
<reference evidence="4 5" key="1">
    <citation type="journal article" date="2006" name="Science">
        <title>Phytophthora genome sequences uncover evolutionary origins and mechanisms of pathogenesis.</title>
        <authorList>
            <person name="Tyler B.M."/>
            <person name="Tripathy S."/>
            <person name="Zhang X."/>
            <person name="Dehal P."/>
            <person name="Jiang R.H."/>
            <person name="Aerts A."/>
            <person name="Arredondo F.D."/>
            <person name="Baxter L."/>
            <person name="Bensasson D."/>
            <person name="Beynon J.L."/>
            <person name="Chapman J."/>
            <person name="Damasceno C.M."/>
            <person name="Dorrance A.E."/>
            <person name="Dou D."/>
            <person name="Dickerman A.W."/>
            <person name="Dubchak I.L."/>
            <person name="Garbelotto M."/>
            <person name="Gijzen M."/>
            <person name="Gordon S.G."/>
            <person name="Govers F."/>
            <person name="Grunwald N.J."/>
            <person name="Huang W."/>
            <person name="Ivors K.L."/>
            <person name="Jones R.W."/>
            <person name="Kamoun S."/>
            <person name="Krampis K."/>
            <person name="Lamour K.H."/>
            <person name="Lee M.K."/>
            <person name="McDonald W.H."/>
            <person name="Medina M."/>
            <person name="Meijer H.J."/>
            <person name="Nordberg E.K."/>
            <person name="Maclean D.J."/>
            <person name="Ospina-Giraldo M.D."/>
            <person name="Morris P.F."/>
            <person name="Phuntumart V."/>
            <person name="Putnam N.H."/>
            <person name="Rash S."/>
            <person name="Rose J.K."/>
            <person name="Sakihama Y."/>
            <person name="Salamov A.A."/>
            <person name="Savidor A."/>
            <person name="Scheuring C.F."/>
            <person name="Smith B.M."/>
            <person name="Sobral B.W."/>
            <person name="Terry A."/>
            <person name="Torto-Alalibo T.A."/>
            <person name="Win J."/>
            <person name="Xu Z."/>
            <person name="Zhang H."/>
            <person name="Grigoriev I.V."/>
            <person name="Rokhsar D.S."/>
            <person name="Boore J.L."/>
        </authorList>
    </citation>
    <scope>NUCLEOTIDE SEQUENCE [LARGE SCALE GENOMIC DNA]</scope>
    <source>
        <strain evidence="4 5">P6497</strain>
    </source>
</reference>
<dbReference type="RefSeq" id="XP_009516337.1">
    <property type="nucleotide sequence ID" value="XM_009518042.1"/>
</dbReference>
<dbReference type="AlphaFoldDB" id="G4YGE9"/>
<organism evidence="4 5">
    <name type="scientific">Phytophthora sojae (strain P6497)</name>
    <name type="common">Soybean stem and root rot agent</name>
    <name type="synonym">Phytophthora megasperma f. sp. glycines</name>
    <dbReference type="NCBI Taxonomy" id="1094619"/>
    <lineage>
        <taxon>Eukaryota</taxon>
        <taxon>Sar</taxon>
        <taxon>Stramenopiles</taxon>
        <taxon>Oomycota</taxon>
        <taxon>Peronosporomycetes</taxon>
        <taxon>Peronosporales</taxon>
        <taxon>Peronosporaceae</taxon>
        <taxon>Phytophthora</taxon>
    </lineage>
</organism>
<dbReference type="GO" id="GO:0016787">
    <property type="term" value="F:hydrolase activity"/>
    <property type="evidence" value="ECO:0007669"/>
    <property type="project" value="UniProtKB-KW"/>
</dbReference>
<protein>
    <recommendedName>
        <fullName evidence="6">Calcineurin-like phosphoesterase domain-containing protein</fullName>
    </recommendedName>
</protein>
<dbReference type="InParanoid" id="G4YGE9"/>
<dbReference type="PANTHER" id="PTHR10161">
    <property type="entry name" value="TARTRATE-RESISTANT ACID PHOSPHATASE TYPE 5"/>
    <property type="match status" value="1"/>
</dbReference>
<dbReference type="EMBL" id="JH159151">
    <property type="protein sequence ID" value="EGZ29062.1"/>
    <property type="molecule type" value="Genomic_DNA"/>
</dbReference>
<dbReference type="InterPro" id="IPR051558">
    <property type="entry name" value="Metallophosphoesterase_PAP"/>
</dbReference>
<keyword evidence="2" id="KW-0378">Hydrolase</keyword>
<keyword evidence="1 3" id="KW-0732">Signal</keyword>
<accession>G4YGE9</accession>
<evidence type="ECO:0000313" key="4">
    <source>
        <dbReference type="EMBL" id="EGZ29062.1"/>
    </source>
</evidence>
<evidence type="ECO:0000256" key="3">
    <source>
        <dbReference type="SAM" id="SignalP"/>
    </source>
</evidence>
<evidence type="ECO:0008006" key="6">
    <source>
        <dbReference type="Google" id="ProtNLM"/>
    </source>
</evidence>
<dbReference type="InterPro" id="IPR029052">
    <property type="entry name" value="Metallo-depent_PP-like"/>
</dbReference>
<name>G4YGE9_PHYSP</name>
<dbReference type="SMR" id="G4YGE9"/>
<dbReference type="PANTHER" id="PTHR10161:SF14">
    <property type="entry name" value="TARTRATE-RESISTANT ACID PHOSPHATASE TYPE 5"/>
    <property type="match status" value="1"/>
</dbReference>
<dbReference type="Proteomes" id="UP000002640">
    <property type="component" value="Unassembled WGS sequence"/>
</dbReference>
<evidence type="ECO:0000256" key="2">
    <source>
        <dbReference type="ARBA" id="ARBA00022801"/>
    </source>
</evidence>
<keyword evidence="5" id="KW-1185">Reference proteome</keyword>
<evidence type="ECO:0000256" key="1">
    <source>
        <dbReference type="ARBA" id="ARBA00022729"/>
    </source>
</evidence>
<feature type="signal peptide" evidence="3">
    <location>
        <begin position="1"/>
        <end position="25"/>
    </location>
</feature>
<dbReference type="SUPFAM" id="SSF56300">
    <property type="entry name" value="Metallo-dependent phosphatases"/>
    <property type="match status" value="1"/>
</dbReference>
<proteinExistence type="predicted"/>
<sequence length="224" mass="24065">MLTFKALANTVVLLVMVGASTVTVATTNPATANYTVSAFAVGDWGSTTAKLLGQEVVGMLMDQQAATSKPKAVLGHGDSFYWTGIDSLESRDARFHATYEAKYPGANIKNVTWVNVMGNHDYGGANYICNVGDRLTTASTPVAAHVSTHFAGSHGGDTVVIDLALPFGWTGSPAYYGLFGGAISFLVSRESPHSLDPKETDTEPFFSYVWVDDHLLVEIEREHR</sequence>
<feature type="chain" id="PRO_5003471487" description="Calcineurin-like phosphoesterase domain-containing protein" evidence="3">
    <location>
        <begin position="26"/>
        <end position="224"/>
    </location>
</feature>
<dbReference type="GeneID" id="20637574"/>